<feature type="DNA-binding region" description="H-T-H motif" evidence="4">
    <location>
        <begin position="28"/>
        <end position="47"/>
    </location>
</feature>
<organism evidence="6 7">
    <name type="scientific">Psittacicella hinzii</name>
    <dbReference type="NCBI Taxonomy" id="2028575"/>
    <lineage>
        <taxon>Bacteria</taxon>
        <taxon>Pseudomonadati</taxon>
        <taxon>Pseudomonadota</taxon>
        <taxon>Gammaproteobacteria</taxon>
        <taxon>Pasteurellales</taxon>
        <taxon>Psittacicellaceae</taxon>
        <taxon>Psittacicella</taxon>
    </lineage>
</organism>
<dbReference type="PANTHER" id="PTHR47506">
    <property type="entry name" value="TRANSCRIPTIONAL REGULATORY PROTEIN"/>
    <property type="match status" value="1"/>
</dbReference>
<feature type="domain" description="HTH tetR-type" evidence="5">
    <location>
        <begin position="5"/>
        <end position="65"/>
    </location>
</feature>
<dbReference type="Pfam" id="PF00440">
    <property type="entry name" value="TetR_N"/>
    <property type="match status" value="1"/>
</dbReference>
<dbReference type="OrthoDB" id="4541465at2"/>
<dbReference type="InterPro" id="IPR036271">
    <property type="entry name" value="Tet_transcr_reg_TetR-rel_C_sf"/>
</dbReference>
<evidence type="ECO:0000256" key="1">
    <source>
        <dbReference type="ARBA" id="ARBA00023015"/>
    </source>
</evidence>
<evidence type="ECO:0000259" key="5">
    <source>
        <dbReference type="PROSITE" id="PS50977"/>
    </source>
</evidence>
<dbReference type="GO" id="GO:0003677">
    <property type="term" value="F:DNA binding"/>
    <property type="evidence" value="ECO:0007669"/>
    <property type="project" value="UniProtKB-UniRule"/>
</dbReference>
<reference evidence="6 7" key="1">
    <citation type="submission" date="2017-08" db="EMBL/GenBank/DDBJ databases">
        <title>Reclassification of Bisgaard taxon 37 and 44.</title>
        <authorList>
            <person name="Christensen H."/>
        </authorList>
    </citation>
    <scope>NUCLEOTIDE SEQUENCE [LARGE SCALE GENOMIC DNA]</scope>
    <source>
        <strain evidence="6 7">B96_3</strain>
    </source>
</reference>
<name>A0A3A1Y310_9GAMM</name>
<protein>
    <recommendedName>
        <fullName evidence="5">HTH tetR-type domain-containing protein</fullName>
    </recommendedName>
</protein>
<dbReference type="PRINTS" id="PR00455">
    <property type="entry name" value="HTHTETR"/>
</dbReference>
<gene>
    <name evidence="6" type="ORF">CKF54_04460</name>
</gene>
<evidence type="ECO:0000313" key="7">
    <source>
        <dbReference type="Proteomes" id="UP000265691"/>
    </source>
</evidence>
<proteinExistence type="predicted"/>
<keyword evidence="2 4" id="KW-0238">DNA-binding</keyword>
<dbReference type="Proteomes" id="UP000265691">
    <property type="component" value="Unassembled WGS sequence"/>
</dbReference>
<dbReference type="InterPro" id="IPR009057">
    <property type="entry name" value="Homeodomain-like_sf"/>
</dbReference>
<dbReference type="Pfam" id="PF16925">
    <property type="entry name" value="TetR_C_13"/>
    <property type="match status" value="1"/>
</dbReference>
<evidence type="ECO:0000256" key="3">
    <source>
        <dbReference type="ARBA" id="ARBA00023163"/>
    </source>
</evidence>
<dbReference type="SUPFAM" id="SSF46689">
    <property type="entry name" value="Homeodomain-like"/>
    <property type="match status" value="1"/>
</dbReference>
<evidence type="ECO:0000313" key="6">
    <source>
        <dbReference type="EMBL" id="RIY32712.1"/>
    </source>
</evidence>
<keyword evidence="7" id="KW-1185">Reference proteome</keyword>
<dbReference type="PROSITE" id="PS50977">
    <property type="entry name" value="HTH_TETR_2"/>
    <property type="match status" value="1"/>
</dbReference>
<dbReference type="InterPro" id="IPR011075">
    <property type="entry name" value="TetR_C"/>
</dbReference>
<keyword evidence="3" id="KW-0804">Transcription</keyword>
<keyword evidence="1" id="KW-0805">Transcription regulation</keyword>
<dbReference type="Gene3D" id="1.10.357.10">
    <property type="entry name" value="Tetracycline Repressor, domain 2"/>
    <property type="match status" value="1"/>
</dbReference>
<dbReference type="RefSeq" id="WP_119525173.1">
    <property type="nucleotide sequence ID" value="NZ_NRHC01000048.1"/>
</dbReference>
<dbReference type="SUPFAM" id="SSF48498">
    <property type="entry name" value="Tetracyclin repressor-like, C-terminal domain"/>
    <property type="match status" value="1"/>
</dbReference>
<comment type="caution">
    <text evidence="6">The sequence shown here is derived from an EMBL/GenBank/DDBJ whole genome shotgun (WGS) entry which is preliminary data.</text>
</comment>
<evidence type="ECO:0000256" key="2">
    <source>
        <dbReference type="ARBA" id="ARBA00023125"/>
    </source>
</evidence>
<dbReference type="InterPro" id="IPR001647">
    <property type="entry name" value="HTH_TetR"/>
</dbReference>
<dbReference type="PANTHER" id="PTHR47506:SF6">
    <property type="entry name" value="HTH-TYPE TRANSCRIPTIONAL REPRESSOR NEMR"/>
    <property type="match status" value="1"/>
</dbReference>
<dbReference type="AlphaFoldDB" id="A0A3A1Y310"/>
<evidence type="ECO:0000256" key="4">
    <source>
        <dbReference type="PROSITE-ProRule" id="PRU00335"/>
    </source>
</evidence>
<accession>A0A3A1Y310</accession>
<dbReference type="EMBL" id="NRHC01000048">
    <property type="protein sequence ID" value="RIY32712.1"/>
    <property type="molecule type" value="Genomic_DNA"/>
</dbReference>
<sequence length="194" mass="22314">MKQGEETKNHILQVGMDLILQKGFTGVGISEILKAADVPKGSFYHYFASKEVFGQELIDFYFDDYLARLSEIFADNSLNFSEKLLKYWQVWQENEISGIRCLIVKLSAEVSDVSDLMRKHIQQGMQRVMNKVVEELEREQQAGKFEQVSPQFLVSNIFSSFLGACLIYKVNRPSTESFTLVEQNLKQQLALLQK</sequence>